<name>A0A6A7ZKC7_RHIML</name>
<evidence type="ECO:0000313" key="1">
    <source>
        <dbReference type="EMBL" id="MQW02669.1"/>
    </source>
</evidence>
<organism evidence="1">
    <name type="scientific">Rhizobium meliloti</name>
    <name type="common">Ensifer meliloti</name>
    <name type="synonym">Sinorhizobium meliloti</name>
    <dbReference type="NCBI Taxonomy" id="382"/>
    <lineage>
        <taxon>Bacteria</taxon>
        <taxon>Pseudomonadati</taxon>
        <taxon>Pseudomonadota</taxon>
        <taxon>Alphaproteobacteria</taxon>
        <taxon>Hyphomicrobiales</taxon>
        <taxon>Rhizobiaceae</taxon>
        <taxon>Sinorhizobium/Ensifer group</taxon>
        <taxon>Sinorhizobium</taxon>
    </lineage>
</organism>
<dbReference type="EMBL" id="WISP01000022">
    <property type="protein sequence ID" value="MQW02669.1"/>
    <property type="molecule type" value="Genomic_DNA"/>
</dbReference>
<gene>
    <name evidence="1" type="ORF">GHK45_02080</name>
</gene>
<accession>A0A6A7ZKC7</accession>
<proteinExistence type="predicted"/>
<dbReference type="RefSeq" id="WP_153317871.1">
    <property type="nucleotide sequence ID" value="NZ_JAMZCA010000027.1"/>
</dbReference>
<reference evidence="1" key="1">
    <citation type="journal article" date="2013" name="Genome Biol.">
        <title>Comparative genomics of the core and accessory genomes of 48 Sinorhizobium strains comprising five genospecies.</title>
        <authorList>
            <person name="Sugawara M."/>
            <person name="Epstein B."/>
            <person name="Badgley B.D."/>
            <person name="Unno T."/>
            <person name="Xu L."/>
            <person name="Reese J."/>
            <person name="Gyaneshwar P."/>
            <person name="Denny R."/>
            <person name="Mudge J."/>
            <person name="Bharti A.K."/>
            <person name="Farmer A.D."/>
            <person name="May G.D."/>
            <person name="Woodward J.E."/>
            <person name="Medigue C."/>
            <person name="Vallenet D."/>
            <person name="Lajus A."/>
            <person name="Rouy Z."/>
            <person name="Martinez-Vaz B."/>
            <person name="Tiffin P."/>
            <person name="Young N.D."/>
            <person name="Sadowsky M.J."/>
        </authorList>
    </citation>
    <scope>NUCLEOTIDE SEQUENCE</scope>
    <source>
        <strain evidence="1">M30</strain>
    </source>
</reference>
<sequence length="45" mass="4815">MFEGSITALVMPFAGDRAYAIARHFVGLTTHIAPQPFGQIPGLTI</sequence>
<dbReference type="AlphaFoldDB" id="A0A6A7ZKC7"/>
<protein>
    <submittedName>
        <fullName evidence="1">Uncharacterized protein</fullName>
    </submittedName>
</protein>
<comment type="caution">
    <text evidence="1">The sequence shown here is derived from an EMBL/GenBank/DDBJ whole genome shotgun (WGS) entry which is preliminary data.</text>
</comment>